<dbReference type="KEGG" id="manq:L1994_09900"/>
<gene>
    <name evidence="6" type="ORF">L1994_09900</name>
</gene>
<protein>
    <submittedName>
        <fullName evidence="6">Thermosome subunit</fullName>
    </submittedName>
</protein>
<comment type="similarity">
    <text evidence="1 5">Belongs to the TCP-1 chaperonin family.</text>
</comment>
<reference evidence="6" key="1">
    <citation type="submission" date="2022-01" db="EMBL/GenBank/DDBJ databases">
        <title>Complete genome of Methanomicrobium antiquum DSM 21220.</title>
        <authorList>
            <person name="Chen S.-C."/>
            <person name="You Y.-T."/>
            <person name="Zhou Y.-Z."/>
            <person name="Lai M.-C."/>
        </authorList>
    </citation>
    <scope>NUCLEOTIDE SEQUENCE</scope>
    <source>
        <strain evidence="6">DSM 21220</strain>
    </source>
</reference>
<dbReference type="PROSITE" id="PS00995">
    <property type="entry name" value="TCP1_3"/>
    <property type="match status" value="1"/>
</dbReference>
<dbReference type="GO" id="GO:0016887">
    <property type="term" value="F:ATP hydrolysis activity"/>
    <property type="evidence" value="ECO:0007669"/>
    <property type="project" value="InterPro"/>
</dbReference>
<dbReference type="Gene3D" id="3.50.7.10">
    <property type="entry name" value="GroEL"/>
    <property type="match status" value="1"/>
</dbReference>
<dbReference type="AlphaFoldDB" id="A0AAF0JNB8"/>
<dbReference type="InterPro" id="IPR027410">
    <property type="entry name" value="TCP-1-like_intermed_sf"/>
</dbReference>
<evidence type="ECO:0000256" key="1">
    <source>
        <dbReference type="ARBA" id="ARBA00008020"/>
    </source>
</evidence>
<evidence type="ECO:0000313" key="7">
    <source>
        <dbReference type="Proteomes" id="UP001218895"/>
    </source>
</evidence>
<dbReference type="EMBL" id="CP091092">
    <property type="protein sequence ID" value="WFN38007.1"/>
    <property type="molecule type" value="Genomic_DNA"/>
</dbReference>
<dbReference type="PRINTS" id="PR00304">
    <property type="entry name" value="TCOMPLEXTCP1"/>
</dbReference>
<keyword evidence="2 5" id="KW-0547">Nucleotide-binding</keyword>
<evidence type="ECO:0000256" key="2">
    <source>
        <dbReference type="ARBA" id="ARBA00022741"/>
    </source>
</evidence>
<dbReference type="SUPFAM" id="SSF54849">
    <property type="entry name" value="GroEL-intermediate domain like"/>
    <property type="match status" value="1"/>
</dbReference>
<dbReference type="SUPFAM" id="SSF52029">
    <property type="entry name" value="GroEL apical domain-like"/>
    <property type="match status" value="1"/>
</dbReference>
<keyword evidence="3 5" id="KW-0067">ATP-binding</keyword>
<accession>A0AAF0JNB8</accession>
<dbReference type="InterPro" id="IPR017998">
    <property type="entry name" value="Chaperone_TCP-1"/>
</dbReference>
<dbReference type="Gene3D" id="1.10.560.10">
    <property type="entry name" value="GroEL-like equatorial domain"/>
    <property type="match status" value="1"/>
</dbReference>
<dbReference type="GeneID" id="79950712"/>
<evidence type="ECO:0000256" key="3">
    <source>
        <dbReference type="ARBA" id="ARBA00022840"/>
    </source>
</evidence>
<proteinExistence type="inferred from homology"/>
<dbReference type="Gene3D" id="3.30.260.10">
    <property type="entry name" value="TCP-1-like chaperonin intermediate domain"/>
    <property type="match status" value="1"/>
</dbReference>
<dbReference type="InterPro" id="IPR054827">
    <property type="entry name" value="thermosome_alpha"/>
</dbReference>
<dbReference type="PROSITE" id="PS00750">
    <property type="entry name" value="TCP1_1"/>
    <property type="match status" value="1"/>
</dbReference>
<dbReference type="Pfam" id="PF00118">
    <property type="entry name" value="Cpn60_TCP1"/>
    <property type="match status" value="1"/>
</dbReference>
<keyword evidence="7" id="KW-1185">Reference proteome</keyword>
<dbReference type="InterPro" id="IPR027413">
    <property type="entry name" value="GROEL-like_equatorial_sf"/>
</dbReference>
<dbReference type="Proteomes" id="UP001218895">
    <property type="component" value="Chromosome"/>
</dbReference>
<evidence type="ECO:0000256" key="4">
    <source>
        <dbReference type="ARBA" id="ARBA00023186"/>
    </source>
</evidence>
<name>A0AAF0JNB8_9EURY</name>
<dbReference type="GO" id="GO:0005524">
    <property type="term" value="F:ATP binding"/>
    <property type="evidence" value="ECO:0007669"/>
    <property type="project" value="UniProtKB-KW"/>
</dbReference>
<dbReference type="InterPro" id="IPR002194">
    <property type="entry name" value="Chaperonin_TCP-1_CS"/>
</dbReference>
<dbReference type="GO" id="GO:0140662">
    <property type="term" value="F:ATP-dependent protein folding chaperone"/>
    <property type="evidence" value="ECO:0007669"/>
    <property type="project" value="InterPro"/>
</dbReference>
<dbReference type="PROSITE" id="PS00751">
    <property type="entry name" value="TCP1_2"/>
    <property type="match status" value="1"/>
</dbReference>
<dbReference type="InterPro" id="IPR053374">
    <property type="entry name" value="TCP-1_chaperonin"/>
</dbReference>
<dbReference type="PANTHER" id="PTHR11353">
    <property type="entry name" value="CHAPERONIN"/>
    <property type="match status" value="1"/>
</dbReference>
<dbReference type="NCBIfam" id="NF041083">
    <property type="entry name" value="thermosome_beta"/>
    <property type="match status" value="1"/>
</dbReference>
<sequence>MLSGQPIVILRDNVDVTSGMEAQRSNIMACKAIAGAVRTTLGPRGMDKMLVSPSGDVVLTNDGATILHELSVEHPAAKMVIAVAEAQDDEVGDGTTTATIFIGALMEEAENLLKKGIHPTIIAKGYNLAMVKALEVLNENSITAGPDNKDMLMKVAETAITGKSIESMKDSVTEIIVDAVLSVAQTEDGKTTVDEDDVRIKTIVGDSLDEAELISGFLIDKTRCDTGMPKKVENAVVALLSQPLEIKKTETKSKIKITSAEQVEAFSEREKENLKAIAEKIKASGANVVLCQKGIADAVQYYLSHDKILAIQDVPEKDMKAFARALGATIVNTPGDLEEGVLGNAALVEELKDIKATKFTGCKNGKTVSILIKGSNQIFVDELERAVYDAVRVVMDAVEDGKFVVGAGAIDTEICIRLSEYAPTVGGRIQLAIEAFSKIFETIPNTLAENSGHDSIDVLVDLKAAHSAGEKYAGLNVFTGKVQDMYKEGVIEPMRVKRQAIQSAAETASLLIRVDDMMVSKSAAQMAREH</sequence>
<organism evidence="6 7">
    <name type="scientific">Methanomicrobium antiquum</name>
    <dbReference type="NCBI Taxonomy" id="487686"/>
    <lineage>
        <taxon>Archaea</taxon>
        <taxon>Methanobacteriati</taxon>
        <taxon>Methanobacteriota</taxon>
        <taxon>Stenosarchaea group</taxon>
        <taxon>Methanomicrobia</taxon>
        <taxon>Methanomicrobiales</taxon>
        <taxon>Methanomicrobiaceae</taxon>
        <taxon>Methanomicrobium</taxon>
    </lineage>
</organism>
<evidence type="ECO:0000313" key="6">
    <source>
        <dbReference type="EMBL" id="WFN38007.1"/>
    </source>
</evidence>
<dbReference type="RefSeq" id="WP_278100841.1">
    <property type="nucleotide sequence ID" value="NZ_CP091092.1"/>
</dbReference>
<dbReference type="InterPro" id="IPR027409">
    <property type="entry name" value="GroEL-like_apical_dom_sf"/>
</dbReference>
<dbReference type="NCBIfam" id="NF041082">
    <property type="entry name" value="thermosome_alpha"/>
    <property type="match status" value="1"/>
</dbReference>
<dbReference type="InterPro" id="IPR002423">
    <property type="entry name" value="Cpn60/GroEL/TCP-1"/>
</dbReference>
<keyword evidence="4 5" id="KW-0143">Chaperone</keyword>
<dbReference type="GO" id="GO:0051082">
    <property type="term" value="F:unfolded protein binding"/>
    <property type="evidence" value="ECO:0007669"/>
    <property type="project" value="InterPro"/>
</dbReference>
<evidence type="ECO:0000256" key="5">
    <source>
        <dbReference type="RuleBase" id="RU004187"/>
    </source>
</evidence>
<dbReference type="SUPFAM" id="SSF48592">
    <property type="entry name" value="GroEL equatorial domain-like"/>
    <property type="match status" value="1"/>
</dbReference>